<dbReference type="eggNOG" id="ENOG502S1A7">
    <property type="taxonomic scope" value="Eukaryota"/>
</dbReference>
<dbReference type="EnsemblPlants" id="ONIVA03G33150.1">
    <property type="protein sequence ID" value="ONIVA03G33150.1"/>
    <property type="gene ID" value="ONIVA03G33150"/>
</dbReference>
<comment type="similarity">
    <text evidence="1">Belongs to the WASH1 family.</text>
</comment>
<dbReference type="GO" id="GO:0071203">
    <property type="term" value="C:WASH complex"/>
    <property type="evidence" value="ECO:0007669"/>
    <property type="project" value="InterPro"/>
</dbReference>
<dbReference type="PANTHER" id="PTHR23331">
    <property type="entry name" value="CXYORF1"/>
    <property type="match status" value="1"/>
</dbReference>
<dbReference type="GO" id="GO:0003779">
    <property type="term" value="F:actin binding"/>
    <property type="evidence" value="ECO:0007669"/>
    <property type="project" value="UniProtKB-KW"/>
</dbReference>
<dbReference type="Gramene" id="ONIVA03G33150.1">
    <property type="protein sequence ID" value="ONIVA03G33150.1"/>
    <property type="gene ID" value="ONIVA03G33150"/>
</dbReference>
<reference evidence="5" key="1">
    <citation type="submission" date="2015-04" db="UniProtKB">
        <authorList>
            <consortium name="EnsemblPlants"/>
        </authorList>
    </citation>
    <scope>IDENTIFICATION</scope>
    <source>
        <strain evidence="5">SL10</strain>
    </source>
</reference>
<dbReference type="GO" id="GO:0006887">
    <property type="term" value="P:exocytosis"/>
    <property type="evidence" value="ECO:0007669"/>
    <property type="project" value="TreeGrafter"/>
</dbReference>
<dbReference type="Proteomes" id="UP000006591">
    <property type="component" value="Chromosome 3"/>
</dbReference>
<dbReference type="OMA" id="CTNQEDF"/>
<dbReference type="STRING" id="4536.A0A0E0GSR3"/>
<dbReference type="GO" id="GO:0055037">
    <property type="term" value="C:recycling endosome"/>
    <property type="evidence" value="ECO:0007669"/>
    <property type="project" value="TreeGrafter"/>
</dbReference>
<evidence type="ECO:0000313" key="6">
    <source>
        <dbReference type="Proteomes" id="UP000006591"/>
    </source>
</evidence>
<reference evidence="5" key="2">
    <citation type="submission" date="2018-04" db="EMBL/GenBank/DDBJ databases">
        <title>OnivRS2 (Oryza nivara Reference Sequence Version 2).</title>
        <authorList>
            <person name="Zhang J."/>
            <person name="Kudrna D."/>
            <person name="Lee S."/>
            <person name="Talag J."/>
            <person name="Rajasekar S."/>
            <person name="Welchert J."/>
            <person name="Hsing Y.-I."/>
            <person name="Wing R.A."/>
        </authorList>
    </citation>
    <scope>NUCLEOTIDE SEQUENCE [LARGE SCALE GENOMIC DNA]</scope>
    <source>
        <strain evidence="5">SL10</strain>
    </source>
</reference>
<dbReference type="GO" id="GO:0042147">
    <property type="term" value="P:retrograde transport, endosome to Golgi"/>
    <property type="evidence" value="ECO:0007669"/>
    <property type="project" value="TreeGrafter"/>
</dbReference>
<feature type="compositionally biased region" description="Basic and acidic residues" evidence="3">
    <location>
        <begin position="268"/>
        <end position="277"/>
    </location>
</feature>
<dbReference type="HOGENOM" id="CLU_082871_0_0_1"/>
<feature type="compositionally biased region" description="Polar residues" evidence="3">
    <location>
        <begin position="233"/>
        <end position="242"/>
    </location>
</feature>
<dbReference type="AlphaFoldDB" id="A0A0E0GSR3"/>
<accession>A0A0E0GSR3</accession>
<dbReference type="InterPro" id="IPR021854">
    <property type="entry name" value="WASH1_WAHD"/>
</dbReference>
<dbReference type="PANTHER" id="PTHR23331:SF1">
    <property type="entry name" value="WASH COMPLEX SUBUNIT 1"/>
    <property type="match status" value="1"/>
</dbReference>
<proteinExistence type="inferred from homology"/>
<evidence type="ECO:0000256" key="2">
    <source>
        <dbReference type="ARBA" id="ARBA00023203"/>
    </source>
</evidence>
<dbReference type="GO" id="GO:0005829">
    <property type="term" value="C:cytosol"/>
    <property type="evidence" value="ECO:0007669"/>
    <property type="project" value="GOC"/>
</dbReference>
<sequence>MSQRRREDGPWNISTRGECRPSLAIGLGFAWAGPDLLAGLARRTADIPLSLSRRRPAEREMLRVSEDGGRRRREAHAAGYGELGRALLDLQAAADQVFDAVTARTAEEREKLSAISRRISAAKAKIKTLSQSEEPLTIVSPAHHLSSCTNQEDFRPLFHDKCNDSSGGASIATISVNGGFNREYGLEGTLELFQFFSEENCDYTPKEGRLKVKNKPAEAKDDTYLGSLLDKSNFPTPQNISMSGKDMKIEELPPPPPSLISKHLAKNQRSDDVRFESSRSPAHSDIPSAENRL</sequence>
<feature type="domain" description="WASH1 WAHD" evidence="4">
    <location>
        <begin position="86"/>
        <end position="166"/>
    </location>
</feature>
<dbReference type="GO" id="GO:0005769">
    <property type="term" value="C:early endosome"/>
    <property type="evidence" value="ECO:0007669"/>
    <property type="project" value="InterPro"/>
</dbReference>
<dbReference type="GO" id="GO:0034314">
    <property type="term" value="P:Arp2/3 complex-mediated actin nucleation"/>
    <property type="evidence" value="ECO:0007669"/>
    <property type="project" value="InterPro"/>
</dbReference>
<evidence type="ECO:0000256" key="3">
    <source>
        <dbReference type="SAM" id="MobiDB-lite"/>
    </source>
</evidence>
<keyword evidence="2" id="KW-0009">Actin-binding</keyword>
<dbReference type="InterPro" id="IPR028290">
    <property type="entry name" value="WASH1"/>
</dbReference>
<evidence type="ECO:0000313" key="5">
    <source>
        <dbReference type="EnsemblPlants" id="ONIVA03G33150.1"/>
    </source>
</evidence>
<dbReference type="Pfam" id="PF11945">
    <property type="entry name" value="WASH_WAHD"/>
    <property type="match status" value="1"/>
</dbReference>
<dbReference type="GO" id="GO:0043015">
    <property type="term" value="F:gamma-tubulin binding"/>
    <property type="evidence" value="ECO:0007669"/>
    <property type="project" value="TreeGrafter"/>
</dbReference>
<dbReference type="Gramene" id="ONIVA03G33150.2">
    <property type="protein sequence ID" value="ONIVA03G33150.2"/>
    <property type="gene ID" value="ONIVA03G33150"/>
</dbReference>
<evidence type="ECO:0000259" key="4">
    <source>
        <dbReference type="Pfam" id="PF11945"/>
    </source>
</evidence>
<feature type="region of interest" description="Disordered" evidence="3">
    <location>
        <begin position="228"/>
        <end position="293"/>
    </location>
</feature>
<dbReference type="GO" id="GO:0043014">
    <property type="term" value="F:alpha-tubulin binding"/>
    <property type="evidence" value="ECO:0007669"/>
    <property type="project" value="InterPro"/>
</dbReference>
<protein>
    <recommendedName>
        <fullName evidence="4">WASH1 WAHD domain-containing protein</fullName>
    </recommendedName>
</protein>
<evidence type="ECO:0000256" key="1">
    <source>
        <dbReference type="ARBA" id="ARBA00005602"/>
    </source>
</evidence>
<dbReference type="GO" id="GO:0032456">
    <property type="term" value="P:endocytic recycling"/>
    <property type="evidence" value="ECO:0007669"/>
    <property type="project" value="TreeGrafter"/>
</dbReference>
<keyword evidence="6" id="KW-1185">Reference proteome</keyword>
<organism evidence="5">
    <name type="scientific">Oryza nivara</name>
    <name type="common">Indian wild rice</name>
    <name type="synonym">Oryza sativa f. spontanea</name>
    <dbReference type="NCBI Taxonomy" id="4536"/>
    <lineage>
        <taxon>Eukaryota</taxon>
        <taxon>Viridiplantae</taxon>
        <taxon>Streptophyta</taxon>
        <taxon>Embryophyta</taxon>
        <taxon>Tracheophyta</taxon>
        <taxon>Spermatophyta</taxon>
        <taxon>Magnoliopsida</taxon>
        <taxon>Liliopsida</taxon>
        <taxon>Poales</taxon>
        <taxon>Poaceae</taxon>
        <taxon>BOP clade</taxon>
        <taxon>Oryzoideae</taxon>
        <taxon>Oryzeae</taxon>
        <taxon>Oryzinae</taxon>
        <taxon>Oryza</taxon>
    </lineage>
</organism>
<name>A0A0E0GSR3_ORYNI</name>
<dbReference type="EnsemblPlants" id="ONIVA03G33150.2">
    <property type="protein sequence ID" value="ONIVA03G33150.2"/>
    <property type="gene ID" value="ONIVA03G33150"/>
</dbReference>